<sequence>MPTPNPWKVTQRQQGEPLIGALSCCYANSLKGKSITKGWVVAKHYPLRQLFGALLVLAADNLRIQVVSTNLNAVGQSYALPTHPITLISRADAAMYRVKRNGRIRVEAVV</sequence>
<comment type="caution">
    <text evidence="1">The sequence shown here is derived from an EMBL/GenBank/DDBJ whole genome shotgun (WGS) entry which is preliminary data.</text>
</comment>
<organism evidence="1 2">
    <name type="scientific">Vreelandella nanhaiensis</name>
    <dbReference type="NCBI Taxonomy" id="1258546"/>
    <lineage>
        <taxon>Bacteria</taxon>
        <taxon>Pseudomonadati</taxon>
        <taxon>Pseudomonadota</taxon>
        <taxon>Gammaproteobacteria</taxon>
        <taxon>Oceanospirillales</taxon>
        <taxon>Halomonadaceae</taxon>
        <taxon>Vreelandella</taxon>
    </lineage>
</organism>
<dbReference type="Proteomes" id="UP000287023">
    <property type="component" value="Unassembled WGS sequence"/>
</dbReference>
<dbReference type="EMBL" id="RZHF01000025">
    <property type="protein sequence ID" value="RUR29153.1"/>
    <property type="molecule type" value="Genomic_DNA"/>
</dbReference>
<dbReference type="AlphaFoldDB" id="A0A3S0YTJ6"/>
<name>A0A3S0YTJ6_9GAMM</name>
<keyword evidence="2" id="KW-1185">Reference proteome</keyword>
<accession>A0A3S0YTJ6</accession>
<gene>
    <name evidence="1" type="ORF">ELY38_16415</name>
</gene>
<proteinExistence type="predicted"/>
<evidence type="ECO:0000313" key="1">
    <source>
        <dbReference type="EMBL" id="RUR29153.1"/>
    </source>
</evidence>
<protein>
    <submittedName>
        <fullName evidence="1">Uncharacterized protein</fullName>
    </submittedName>
</protein>
<evidence type="ECO:0000313" key="2">
    <source>
        <dbReference type="Proteomes" id="UP000287023"/>
    </source>
</evidence>
<reference evidence="1 2" key="1">
    <citation type="submission" date="2018-12" db="EMBL/GenBank/DDBJ databases">
        <title>three novel Halomonas strain isolated from plants.</title>
        <authorList>
            <person name="Sun C."/>
        </authorList>
    </citation>
    <scope>NUCLEOTIDE SEQUENCE [LARGE SCALE GENOMIC DNA]</scope>
    <source>
        <strain evidence="1 2">JCM 18142</strain>
    </source>
</reference>